<evidence type="ECO:0000256" key="4">
    <source>
        <dbReference type="ARBA" id="ARBA00022989"/>
    </source>
</evidence>
<keyword evidence="2" id="KW-1003">Cell membrane</keyword>
<feature type="transmembrane region" description="Helical" evidence="6">
    <location>
        <begin position="165"/>
        <end position="190"/>
    </location>
</feature>
<organism evidence="8 9">
    <name type="scientific">Cognatiyoonia koreensis</name>
    <dbReference type="NCBI Taxonomy" id="364200"/>
    <lineage>
        <taxon>Bacteria</taxon>
        <taxon>Pseudomonadati</taxon>
        <taxon>Pseudomonadota</taxon>
        <taxon>Alphaproteobacteria</taxon>
        <taxon>Rhodobacterales</taxon>
        <taxon>Paracoccaceae</taxon>
        <taxon>Cognatiyoonia</taxon>
    </lineage>
</organism>
<evidence type="ECO:0000256" key="1">
    <source>
        <dbReference type="ARBA" id="ARBA00004651"/>
    </source>
</evidence>
<evidence type="ECO:0000259" key="7">
    <source>
        <dbReference type="Pfam" id="PF09335"/>
    </source>
</evidence>
<feature type="transmembrane region" description="Helical" evidence="6">
    <location>
        <begin position="136"/>
        <end position="159"/>
    </location>
</feature>
<dbReference type="InterPro" id="IPR032816">
    <property type="entry name" value="VTT_dom"/>
</dbReference>
<feature type="transmembrane region" description="Helical" evidence="6">
    <location>
        <begin position="103"/>
        <end position="124"/>
    </location>
</feature>
<dbReference type="GO" id="GO:0005886">
    <property type="term" value="C:plasma membrane"/>
    <property type="evidence" value="ECO:0007669"/>
    <property type="project" value="UniProtKB-SubCell"/>
</dbReference>
<feature type="transmembrane region" description="Helical" evidence="6">
    <location>
        <begin position="50"/>
        <end position="72"/>
    </location>
</feature>
<dbReference type="RefSeq" id="WP_089990653.1">
    <property type="nucleotide sequence ID" value="NZ_FOIZ01000001.1"/>
</dbReference>
<gene>
    <name evidence="8" type="ORF">SAMN04488515_0843</name>
</gene>
<keyword evidence="5 6" id="KW-0472">Membrane</keyword>
<dbReference type="EMBL" id="FOIZ01000001">
    <property type="protein sequence ID" value="SEW05568.1"/>
    <property type="molecule type" value="Genomic_DNA"/>
</dbReference>
<dbReference type="OrthoDB" id="9782291at2"/>
<dbReference type="PANTHER" id="PTHR42709:SF6">
    <property type="entry name" value="UNDECAPRENYL PHOSPHATE TRANSPORTER A"/>
    <property type="match status" value="1"/>
</dbReference>
<dbReference type="STRING" id="364200.SAMN04488515_0843"/>
<feature type="domain" description="VTT" evidence="7">
    <location>
        <begin position="30"/>
        <end position="156"/>
    </location>
</feature>
<dbReference type="PANTHER" id="PTHR42709">
    <property type="entry name" value="ALKALINE PHOSPHATASE LIKE PROTEIN"/>
    <property type="match status" value="1"/>
</dbReference>
<comment type="subcellular location">
    <subcellularLocation>
        <location evidence="1">Cell membrane</location>
        <topology evidence="1">Multi-pass membrane protein</topology>
    </subcellularLocation>
</comment>
<dbReference type="Proteomes" id="UP000199167">
    <property type="component" value="Unassembled WGS sequence"/>
</dbReference>
<proteinExistence type="predicted"/>
<keyword evidence="3 6" id="KW-0812">Transmembrane</keyword>
<keyword evidence="4 6" id="KW-1133">Transmembrane helix</keyword>
<accession>A0A1I0NV60</accession>
<dbReference type="Pfam" id="PF09335">
    <property type="entry name" value="VTT_dom"/>
    <property type="match status" value="1"/>
</dbReference>
<evidence type="ECO:0000313" key="9">
    <source>
        <dbReference type="Proteomes" id="UP000199167"/>
    </source>
</evidence>
<protein>
    <submittedName>
        <fullName evidence="8">Membrane protein DedA, SNARE-associated domain</fullName>
    </submittedName>
</protein>
<keyword evidence="9" id="KW-1185">Reference proteome</keyword>
<feature type="transmembrane region" description="Helical" evidence="6">
    <location>
        <begin position="12"/>
        <end position="38"/>
    </location>
</feature>
<dbReference type="AlphaFoldDB" id="A0A1I0NV60"/>
<sequence length="201" mass="21395">MSEIALALVADYGVPIVFCVTFLSCLALPVPSSLLMLASGGFAATGDLSLTAVLVAAFAGAVLGDNTGYWIARVSGDRMSDWFQRNPKRAALRNRGQGFMQKWGGSSIFFSCWLVAPLGPYINYVSGLTRFHWPRFALWGIAGETVWVSLYVGLGYVFADNITAVASLLGNASGFVTAFAAVVGLGYWLWTASARKKGGTS</sequence>
<evidence type="ECO:0000256" key="3">
    <source>
        <dbReference type="ARBA" id="ARBA00022692"/>
    </source>
</evidence>
<dbReference type="InterPro" id="IPR051311">
    <property type="entry name" value="DedA_domain"/>
</dbReference>
<evidence type="ECO:0000256" key="5">
    <source>
        <dbReference type="ARBA" id="ARBA00023136"/>
    </source>
</evidence>
<name>A0A1I0NV60_9RHOB</name>
<evidence type="ECO:0000256" key="6">
    <source>
        <dbReference type="SAM" id="Phobius"/>
    </source>
</evidence>
<evidence type="ECO:0000313" key="8">
    <source>
        <dbReference type="EMBL" id="SEW05568.1"/>
    </source>
</evidence>
<reference evidence="8 9" key="1">
    <citation type="submission" date="2016-10" db="EMBL/GenBank/DDBJ databases">
        <authorList>
            <person name="de Groot N.N."/>
        </authorList>
    </citation>
    <scope>NUCLEOTIDE SEQUENCE [LARGE SCALE GENOMIC DNA]</scope>
    <source>
        <strain evidence="8 9">DSM 17925</strain>
    </source>
</reference>
<evidence type="ECO:0000256" key="2">
    <source>
        <dbReference type="ARBA" id="ARBA00022475"/>
    </source>
</evidence>